<sequence>MPTPVASLGNVVLKQSSVVAGLGVFAGKDFSRGELIELCPVLPLAPVAWQSSRSLFEHAVTVSLRPLKAVLPLGYGALYNHADSPNATWSVVSSAEKMEVTAARDIALGEEIFIFYGPDFSKEQEESENQRSRP</sequence>
<protein>
    <submittedName>
        <fullName evidence="1">SET domain-containing protein</fullName>
    </submittedName>
</protein>
<dbReference type="Proteomes" id="UP001565447">
    <property type="component" value="Unassembled WGS sequence"/>
</dbReference>
<dbReference type="EMBL" id="JBGCBD010000002">
    <property type="protein sequence ID" value="MEY9809993.1"/>
    <property type="molecule type" value="Genomic_DNA"/>
</dbReference>
<keyword evidence="2" id="KW-1185">Reference proteome</keyword>
<organism evidence="1 2">
    <name type="scientific">Streptomyces albogriseolus</name>
    <dbReference type="NCBI Taxonomy" id="1887"/>
    <lineage>
        <taxon>Bacteria</taxon>
        <taxon>Bacillati</taxon>
        <taxon>Actinomycetota</taxon>
        <taxon>Actinomycetes</taxon>
        <taxon>Kitasatosporales</taxon>
        <taxon>Streptomycetaceae</taxon>
        <taxon>Streptomyces</taxon>
        <taxon>Streptomyces albogriseolus group</taxon>
    </lineage>
</organism>
<comment type="caution">
    <text evidence="1">The sequence shown here is derived from an EMBL/GenBank/DDBJ whole genome shotgun (WGS) entry which is preliminary data.</text>
</comment>
<proteinExistence type="predicted"/>
<gene>
    <name evidence="1" type="ORF">RKD21_000250</name>
</gene>
<reference evidence="1" key="1">
    <citation type="submission" date="2024-07" db="EMBL/GenBank/DDBJ databases">
        <title>Genome sequencing of plant associated microbes to promote plant fitness in Sorghum bicolor and Oryza sativa.</title>
        <authorList>
            <person name="Coleman-Derr D."/>
        </authorList>
    </citation>
    <scope>NUCLEOTIDE SEQUENCE</scope>
    <source>
        <strain evidence="1">SAI-173</strain>
    </source>
</reference>
<evidence type="ECO:0000313" key="2">
    <source>
        <dbReference type="Proteomes" id="UP001565447"/>
    </source>
</evidence>
<name>A0ACC6UF20_STRAO</name>
<accession>A0ACC6UF20</accession>
<evidence type="ECO:0000313" key="1">
    <source>
        <dbReference type="EMBL" id="MEY9809993.1"/>
    </source>
</evidence>